<reference evidence="2 3" key="1">
    <citation type="journal article" date="2008" name="J. Bacteriol.">
        <title>'Candidatus Cloacamonas acidaminovorans': genome sequence reconstruction provides a first glimpse of a new bacterial division.</title>
        <authorList>
            <person name="Pelletier E."/>
            <person name="Kreimeyer A."/>
            <person name="Bocs S."/>
            <person name="Rouy Z."/>
            <person name="Gyapay G."/>
            <person name="Chouari R."/>
            <person name="Riviere D."/>
            <person name="Ganesan A."/>
            <person name="Daegelen P."/>
            <person name="Sghir A."/>
            <person name="Cohen G.N."/>
            <person name="Medigue C."/>
            <person name="Weissenbach J."/>
            <person name="Le Paslier D."/>
        </authorList>
    </citation>
    <scope>NUCLEOTIDE SEQUENCE [LARGE SCALE GENOMIC DNA]</scope>
    <source>
        <strain evidence="3">Evry</strain>
    </source>
</reference>
<evidence type="ECO:0008006" key="4">
    <source>
        <dbReference type="Google" id="ProtNLM"/>
    </source>
</evidence>
<evidence type="ECO:0000313" key="2">
    <source>
        <dbReference type="EMBL" id="CAO80089.1"/>
    </source>
</evidence>
<keyword evidence="1" id="KW-0472">Membrane</keyword>
<keyword evidence="1" id="KW-0812">Transmembrane</keyword>
<organism evidence="2 3">
    <name type="scientific">Cloacimonas acidaminovorans (strain Evry)</name>
    <dbReference type="NCBI Taxonomy" id="459349"/>
    <lineage>
        <taxon>Bacteria</taxon>
        <taxon>Pseudomonadati</taxon>
        <taxon>Candidatus Cloacimonadota</taxon>
        <taxon>Candidatus Cloacimonadia</taxon>
        <taxon>Candidatus Cloacimonadales</taxon>
        <taxon>Candidatus Cloacimonadaceae</taxon>
        <taxon>Candidatus Cloacimonas</taxon>
    </lineage>
</organism>
<dbReference type="KEGG" id="caci:CLOAM0179"/>
<name>B0VF37_CLOAI</name>
<dbReference type="HOGENOM" id="CLU_939090_0_0_0"/>
<dbReference type="Proteomes" id="UP000002019">
    <property type="component" value="Chromosome"/>
</dbReference>
<protein>
    <recommendedName>
        <fullName evidence="4">Peptidase MA-like domain-containing protein</fullName>
    </recommendedName>
</protein>
<gene>
    <name evidence="2" type="ordered locus">CLOAM0179</name>
</gene>
<evidence type="ECO:0000313" key="3">
    <source>
        <dbReference type="Proteomes" id="UP000002019"/>
    </source>
</evidence>
<keyword evidence="3" id="KW-1185">Reference proteome</keyword>
<dbReference type="STRING" id="459349.CLOAM0179"/>
<dbReference type="EMBL" id="CU466930">
    <property type="protein sequence ID" value="CAO80089.1"/>
    <property type="molecule type" value="Genomic_DNA"/>
</dbReference>
<feature type="transmembrane region" description="Helical" evidence="1">
    <location>
        <begin position="252"/>
        <end position="273"/>
    </location>
</feature>
<keyword evidence="1" id="KW-1133">Transmembrane helix</keyword>
<sequence length="296" mass="35327">MLFILLCLTGFLYPSYPLQLKTNNLAIYAQNPVSQPLAEMLKAMDENIDSFQMELGVYVDALAPVYLIENNRSYQTLALGKAKIVEFSDAFYSGTEKRIYVKPLASIQENHRKILMHEYIHWYLEQVFTQTPLWFHEGMATHYSRQMGFEQYLYFLQQSFLGEKSDLFRLSYSYPEKKEDWSLFYLSSTMAISYLKNKKNEQWNSFWEMVAQHHRKNLQAPFTDCFNRAFHTTFYDFHKEYAKYIKHLRYQYLFWSINALLALLIPVILIIAWRIRKKRLASLPDLPLPEDEETEM</sequence>
<dbReference type="AlphaFoldDB" id="B0VF37"/>
<accession>B0VF37</accession>
<proteinExistence type="predicted"/>
<evidence type="ECO:0000256" key="1">
    <source>
        <dbReference type="SAM" id="Phobius"/>
    </source>
</evidence>